<dbReference type="InterPro" id="IPR005122">
    <property type="entry name" value="Uracil-DNA_glycosylase-like"/>
</dbReference>
<dbReference type="InterPro" id="IPR036895">
    <property type="entry name" value="Uracil-DNA_glycosylase-like_sf"/>
</dbReference>
<keyword evidence="1" id="KW-0326">Glycosidase</keyword>
<accession>A0A414EH66</accession>
<proteinExistence type="predicted"/>
<evidence type="ECO:0000313" key="1">
    <source>
        <dbReference type="EMBL" id="RHE38415.1"/>
    </source>
</evidence>
<sequence>MIKHTIPPVYDANSRILVLGSFPSVKSREQQFFYGHKQNRFWKVLAGVLECEVPQTIEEKKAMLLANHIAVWDVIRSCEIEGSSDASIRDVVPNDLSEILKIADIQTIYTNGGKAYELYCKYIYPANGIKAHKLPSTSPANAGYSLDRLKEAWAEIKE</sequence>
<comment type="caution">
    <text evidence="1">The sequence shown here is derived from an EMBL/GenBank/DDBJ whole genome shotgun (WGS) entry which is preliminary data.</text>
</comment>
<dbReference type="EMBL" id="QSKF01000011">
    <property type="protein sequence ID" value="RHE38415.1"/>
    <property type="molecule type" value="Genomic_DNA"/>
</dbReference>
<dbReference type="SMART" id="SM00987">
    <property type="entry name" value="UreE_C"/>
    <property type="match status" value="1"/>
</dbReference>
<dbReference type="Proteomes" id="UP000283745">
    <property type="component" value="Unassembled WGS sequence"/>
</dbReference>
<dbReference type="EC" id="3.2.2.15" evidence="1"/>
<dbReference type="Pfam" id="PF03167">
    <property type="entry name" value="UDG"/>
    <property type="match status" value="1"/>
</dbReference>
<dbReference type="AlphaFoldDB" id="A0A414EH66"/>
<dbReference type="RefSeq" id="WP_015542424.1">
    <property type="nucleotide sequence ID" value="NZ_CABJFK010000011.1"/>
</dbReference>
<name>A0A414EH66_9FIRM</name>
<dbReference type="NCBIfam" id="TIGR04274">
    <property type="entry name" value="hypoxanDNAglyco"/>
    <property type="match status" value="1"/>
</dbReference>
<evidence type="ECO:0000313" key="2">
    <source>
        <dbReference type="Proteomes" id="UP000283745"/>
    </source>
</evidence>
<dbReference type="CDD" id="cd10032">
    <property type="entry name" value="UDG-F6_HDG"/>
    <property type="match status" value="1"/>
</dbReference>
<dbReference type="GO" id="GO:0033958">
    <property type="term" value="F:DNA-deoxyinosine glycosylase activity"/>
    <property type="evidence" value="ECO:0007669"/>
    <property type="project" value="UniProtKB-EC"/>
</dbReference>
<keyword evidence="1" id="KW-0378">Hydrolase</keyword>
<reference evidence="1 2" key="1">
    <citation type="submission" date="2018-08" db="EMBL/GenBank/DDBJ databases">
        <title>A genome reference for cultivated species of the human gut microbiota.</title>
        <authorList>
            <person name="Zou Y."/>
            <person name="Xue W."/>
            <person name="Luo G."/>
        </authorList>
    </citation>
    <scope>NUCLEOTIDE SEQUENCE [LARGE SCALE GENOMIC DNA]</scope>
    <source>
        <strain evidence="1 2">AM28-23</strain>
    </source>
</reference>
<dbReference type="Gene3D" id="3.40.470.10">
    <property type="entry name" value="Uracil-DNA glycosylase-like domain"/>
    <property type="match status" value="1"/>
</dbReference>
<organism evidence="1 2">
    <name type="scientific">Blautia obeum</name>
    <dbReference type="NCBI Taxonomy" id="40520"/>
    <lineage>
        <taxon>Bacteria</taxon>
        <taxon>Bacillati</taxon>
        <taxon>Bacillota</taxon>
        <taxon>Clostridia</taxon>
        <taxon>Lachnospirales</taxon>
        <taxon>Lachnospiraceae</taxon>
        <taxon>Blautia</taxon>
    </lineage>
</organism>
<protein>
    <submittedName>
        <fullName evidence="1">DNA-deoxyinosine glycosylase</fullName>
        <ecNumber evidence="1">3.2.2.15</ecNumber>
    </submittedName>
</protein>
<gene>
    <name evidence="1" type="ORF">DW740_13710</name>
</gene>
<dbReference type="SUPFAM" id="SSF52141">
    <property type="entry name" value="Uracil-DNA glycosylase-like"/>
    <property type="match status" value="1"/>
</dbReference>
<dbReference type="InterPro" id="IPR026353">
    <property type="entry name" value="Hypoxan-DNA_Glyclase"/>
</dbReference>
<dbReference type="SMART" id="SM00986">
    <property type="entry name" value="UDG"/>
    <property type="match status" value="1"/>
</dbReference>